<organism evidence="2 3">
    <name type="scientific">Tumebacillus lipolyticus</name>
    <dbReference type="NCBI Taxonomy" id="1280370"/>
    <lineage>
        <taxon>Bacteria</taxon>
        <taxon>Bacillati</taxon>
        <taxon>Bacillota</taxon>
        <taxon>Bacilli</taxon>
        <taxon>Bacillales</taxon>
        <taxon>Alicyclobacillaceae</taxon>
        <taxon>Tumebacillus</taxon>
    </lineage>
</organism>
<feature type="domain" description="Glutaredoxin" evidence="1">
    <location>
        <begin position="6"/>
        <end position="64"/>
    </location>
</feature>
<accession>A0ABW4ZS49</accession>
<evidence type="ECO:0000259" key="1">
    <source>
        <dbReference type="Pfam" id="PF00462"/>
    </source>
</evidence>
<reference evidence="3" key="1">
    <citation type="journal article" date="2019" name="Int. J. Syst. Evol. Microbiol.">
        <title>The Global Catalogue of Microorganisms (GCM) 10K type strain sequencing project: providing services to taxonomists for standard genome sequencing and annotation.</title>
        <authorList>
            <consortium name="The Broad Institute Genomics Platform"/>
            <consortium name="The Broad Institute Genome Sequencing Center for Infectious Disease"/>
            <person name="Wu L."/>
            <person name="Ma J."/>
        </authorList>
    </citation>
    <scope>NUCLEOTIDE SEQUENCE [LARGE SCALE GENOMIC DNA]</scope>
    <source>
        <strain evidence="3">CGMCC 1.13574</strain>
    </source>
</reference>
<dbReference type="PANTHER" id="PTHR34386">
    <property type="entry name" value="GLUTAREDOXIN"/>
    <property type="match status" value="1"/>
</dbReference>
<dbReference type="PANTHER" id="PTHR34386:SF1">
    <property type="entry name" value="GLUTAREDOXIN-LIKE PROTEIN NRDH"/>
    <property type="match status" value="1"/>
</dbReference>
<dbReference type="InterPro" id="IPR036249">
    <property type="entry name" value="Thioredoxin-like_sf"/>
</dbReference>
<comment type="caution">
    <text evidence="2">The sequence shown here is derived from an EMBL/GenBank/DDBJ whole genome shotgun (WGS) entry which is preliminary data.</text>
</comment>
<dbReference type="EMBL" id="JBHUIO010000002">
    <property type="protein sequence ID" value="MFD2168529.1"/>
    <property type="molecule type" value="Genomic_DNA"/>
</dbReference>
<dbReference type="SUPFAM" id="SSF52833">
    <property type="entry name" value="Thioredoxin-like"/>
    <property type="match status" value="1"/>
</dbReference>
<dbReference type="InterPro" id="IPR002109">
    <property type="entry name" value="Glutaredoxin"/>
</dbReference>
<name>A0ABW4ZS49_9BACL</name>
<evidence type="ECO:0000313" key="2">
    <source>
        <dbReference type="EMBL" id="MFD2168529.1"/>
    </source>
</evidence>
<sequence length="82" mass="9474">MANKKVIIYTQPTCPPCFEAKTWMTNQKIPFEDRDIRKDDKYLQELIRLGASATPVFQIGDEVIMGFAQDKIKSAWNDHQAK</sequence>
<dbReference type="CDD" id="cd02976">
    <property type="entry name" value="NrdH"/>
    <property type="match status" value="1"/>
</dbReference>
<dbReference type="Pfam" id="PF00462">
    <property type="entry name" value="Glutaredoxin"/>
    <property type="match status" value="1"/>
</dbReference>
<evidence type="ECO:0000313" key="3">
    <source>
        <dbReference type="Proteomes" id="UP001597343"/>
    </source>
</evidence>
<dbReference type="Gene3D" id="3.40.30.10">
    <property type="entry name" value="Glutaredoxin"/>
    <property type="match status" value="1"/>
</dbReference>
<keyword evidence="3" id="KW-1185">Reference proteome</keyword>
<dbReference type="RefSeq" id="WP_386043323.1">
    <property type="nucleotide sequence ID" value="NZ_JBHUIO010000002.1"/>
</dbReference>
<proteinExistence type="predicted"/>
<dbReference type="PROSITE" id="PS51354">
    <property type="entry name" value="GLUTAREDOXIN_2"/>
    <property type="match status" value="1"/>
</dbReference>
<dbReference type="Proteomes" id="UP001597343">
    <property type="component" value="Unassembled WGS sequence"/>
</dbReference>
<gene>
    <name evidence="2" type="ORF">ACFSOY_00670</name>
</gene>
<protein>
    <submittedName>
        <fullName evidence="2">Glutaredoxin family protein</fullName>
    </submittedName>
</protein>
<dbReference type="InterPro" id="IPR051548">
    <property type="entry name" value="Grx-like_ET"/>
</dbReference>